<gene>
    <name evidence="6" type="ORF">IF129_13295</name>
</gene>
<keyword evidence="1" id="KW-0805">Transcription regulation</keyword>
<dbReference type="SMART" id="SM00345">
    <property type="entry name" value="HTH_GNTR"/>
    <property type="match status" value="1"/>
</dbReference>
<dbReference type="Pfam" id="PF00392">
    <property type="entry name" value="GntR"/>
    <property type="match status" value="1"/>
</dbReference>
<reference evidence="6" key="1">
    <citation type="submission" date="2020-09" db="EMBL/GenBank/DDBJ databases">
        <title>Secondary metabolite and genome analysis of marine Streptomyces chumphonensis KK1-2T.</title>
        <authorList>
            <person name="Phongsopitanun W."/>
            <person name="Kanchanasin P."/>
            <person name="Pittayakhajonwut P."/>
            <person name="Suwanborirux K."/>
            <person name="Tanasupawat S."/>
        </authorList>
    </citation>
    <scope>NUCLEOTIDE SEQUENCE</scope>
    <source>
        <strain evidence="6">KK1-2</strain>
    </source>
</reference>
<evidence type="ECO:0000259" key="5">
    <source>
        <dbReference type="PROSITE" id="PS50949"/>
    </source>
</evidence>
<dbReference type="InterPro" id="IPR036390">
    <property type="entry name" value="WH_DNA-bd_sf"/>
</dbReference>
<dbReference type="CDD" id="cd07377">
    <property type="entry name" value="WHTH_GntR"/>
    <property type="match status" value="1"/>
</dbReference>
<keyword evidence="4" id="KW-0175">Coiled coil</keyword>
<keyword evidence="7" id="KW-1185">Reference proteome</keyword>
<accession>A0A927F1J1</accession>
<evidence type="ECO:0000256" key="2">
    <source>
        <dbReference type="ARBA" id="ARBA00023125"/>
    </source>
</evidence>
<dbReference type="EMBL" id="JACXYU010000005">
    <property type="protein sequence ID" value="MBD3932524.1"/>
    <property type="molecule type" value="Genomic_DNA"/>
</dbReference>
<keyword evidence="2" id="KW-0238">DNA-binding</keyword>
<feature type="domain" description="HTH gntR-type" evidence="5">
    <location>
        <begin position="1"/>
        <end position="64"/>
    </location>
</feature>
<dbReference type="Gene3D" id="1.10.10.10">
    <property type="entry name" value="Winged helix-like DNA-binding domain superfamily/Winged helix DNA-binding domain"/>
    <property type="match status" value="1"/>
</dbReference>
<keyword evidence="3" id="KW-0804">Transcription</keyword>
<dbReference type="GO" id="GO:0003700">
    <property type="term" value="F:DNA-binding transcription factor activity"/>
    <property type="evidence" value="ECO:0007669"/>
    <property type="project" value="InterPro"/>
</dbReference>
<evidence type="ECO:0000256" key="4">
    <source>
        <dbReference type="SAM" id="Coils"/>
    </source>
</evidence>
<evidence type="ECO:0000313" key="7">
    <source>
        <dbReference type="Proteomes" id="UP000632289"/>
    </source>
</evidence>
<evidence type="ECO:0000256" key="3">
    <source>
        <dbReference type="ARBA" id="ARBA00023163"/>
    </source>
</evidence>
<evidence type="ECO:0000256" key="1">
    <source>
        <dbReference type="ARBA" id="ARBA00023015"/>
    </source>
</evidence>
<dbReference type="PANTHER" id="PTHR43537:SF5">
    <property type="entry name" value="UXU OPERON TRANSCRIPTIONAL REGULATOR"/>
    <property type="match status" value="1"/>
</dbReference>
<sequence length="105" mass="11150">MQVADVLRRRISEGRYADGRLPGTRELAREFGIAGQTVRDGLGILVAEGLIFSAGNRGYFVTAASAEAPSAKQDTTEEIKEIRSQIQALAERVAALEGRATSGSA</sequence>
<dbReference type="GO" id="GO:0003677">
    <property type="term" value="F:DNA binding"/>
    <property type="evidence" value="ECO:0007669"/>
    <property type="project" value="UniProtKB-KW"/>
</dbReference>
<protein>
    <submittedName>
        <fullName evidence="6">Winged helix-turn-helix transcriptional regulator</fullName>
    </submittedName>
</protein>
<dbReference type="PROSITE" id="PS50949">
    <property type="entry name" value="HTH_GNTR"/>
    <property type="match status" value="1"/>
</dbReference>
<dbReference type="InterPro" id="IPR036388">
    <property type="entry name" value="WH-like_DNA-bd_sf"/>
</dbReference>
<comment type="caution">
    <text evidence="6">The sequence shown here is derived from an EMBL/GenBank/DDBJ whole genome shotgun (WGS) entry which is preliminary data.</text>
</comment>
<feature type="coiled-coil region" evidence="4">
    <location>
        <begin position="72"/>
        <end position="99"/>
    </location>
</feature>
<dbReference type="Proteomes" id="UP000632289">
    <property type="component" value="Unassembled WGS sequence"/>
</dbReference>
<proteinExistence type="predicted"/>
<name>A0A927F1J1_9ACTN</name>
<organism evidence="6 7">
    <name type="scientific">Streptomyces chumphonensis</name>
    <dbReference type="NCBI Taxonomy" id="1214925"/>
    <lineage>
        <taxon>Bacteria</taxon>
        <taxon>Bacillati</taxon>
        <taxon>Actinomycetota</taxon>
        <taxon>Actinomycetes</taxon>
        <taxon>Kitasatosporales</taxon>
        <taxon>Streptomycetaceae</taxon>
        <taxon>Streptomyces</taxon>
    </lineage>
</organism>
<dbReference type="InterPro" id="IPR000524">
    <property type="entry name" value="Tscrpt_reg_HTH_GntR"/>
</dbReference>
<dbReference type="AlphaFoldDB" id="A0A927F1J1"/>
<dbReference type="SUPFAM" id="SSF46785">
    <property type="entry name" value="Winged helix' DNA-binding domain"/>
    <property type="match status" value="1"/>
</dbReference>
<dbReference type="PRINTS" id="PR00035">
    <property type="entry name" value="HTHGNTR"/>
</dbReference>
<evidence type="ECO:0000313" key="6">
    <source>
        <dbReference type="EMBL" id="MBD3932524.1"/>
    </source>
</evidence>
<dbReference type="PANTHER" id="PTHR43537">
    <property type="entry name" value="TRANSCRIPTIONAL REGULATOR, GNTR FAMILY"/>
    <property type="match status" value="1"/>
</dbReference>